<evidence type="ECO:0000256" key="1">
    <source>
        <dbReference type="ARBA" id="ARBA00004123"/>
    </source>
</evidence>
<dbReference type="GO" id="GO:0006335">
    <property type="term" value="P:DNA replication-dependent chromatin assembly"/>
    <property type="evidence" value="ECO:0007669"/>
    <property type="project" value="TreeGrafter"/>
</dbReference>
<evidence type="ECO:0000256" key="2">
    <source>
        <dbReference type="ARBA" id="ARBA00006051"/>
    </source>
</evidence>
<dbReference type="Pfam" id="PF04729">
    <property type="entry name" value="ASF1_hist_chap"/>
    <property type="match status" value="1"/>
</dbReference>
<dbReference type="GO" id="GO:0005634">
    <property type="term" value="C:nucleus"/>
    <property type="evidence" value="ECO:0007669"/>
    <property type="project" value="UniProtKB-SubCell"/>
</dbReference>
<protein>
    <submittedName>
        <fullName evidence="7">Histone chaperone asf1a</fullName>
    </submittedName>
</protein>
<evidence type="ECO:0000256" key="5">
    <source>
        <dbReference type="ARBA" id="ARBA00023186"/>
    </source>
</evidence>
<dbReference type="Gene3D" id="2.60.40.1490">
    <property type="entry name" value="Histone chaperone ASF1-like"/>
    <property type="match status" value="1"/>
</dbReference>
<dbReference type="InterPro" id="IPR036747">
    <property type="entry name" value="ASF1-like_sf"/>
</dbReference>
<gene>
    <name evidence="7" type="primary">ASF1A_1</name>
    <name evidence="7" type="ORF">CFP56_022334</name>
</gene>
<dbReference type="SUPFAM" id="SSF101546">
    <property type="entry name" value="ASF1-like"/>
    <property type="match status" value="1"/>
</dbReference>
<dbReference type="GO" id="GO:0000785">
    <property type="term" value="C:chromatin"/>
    <property type="evidence" value="ECO:0007669"/>
    <property type="project" value="TreeGrafter"/>
</dbReference>
<dbReference type="GO" id="GO:0042393">
    <property type="term" value="F:histone binding"/>
    <property type="evidence" value="ECO:0007669"/>
    <property type="project" value="TreeGrafter"/>
</dbReference>
<reference evidence="7 8" key="1">
    <citation type="journal article" date="2018" name="Sci. Data">
        <title>The draft genome sequence of cork oak.</title>
        <authorList>
            <person name="Ramos A.M."/>
            <person name="Usie A."/>
            <person name="Barbosa P."/>
            <person name="Barros P.M."/>
            <person name="Capote T."/>
            <person name="Chaves I."/>
            <person name="Simoes F."/>
            <person name="Abreu I."/>
            <person name="Carrasquinho I."/>
            <person name="Faro C."/>
            <person name="Guimaraes J.B."/>
            <person name="Mendonca D."/>
            <person name="Nobrega F."/>
            <person name="Rodrigues L."/>
            <person name="Saibo N.J.M."/>
            <person name="Varela M.C."/>
            <person name="Egas C."/>
            <person name="Matos J."/>
            <person name="Miguel C.M."/>
            <person name="Oliveira M.M."/>
            <person name="Ricardo C.P."/>
            <person name="Goncalves S."/>
        </authorList>
    </citation>
    <scope>NUCLEOTIDE SEQUENCE [LARGE SCALE GENOMIC DNA]</scope>
    <source>
        <strain evidence="8">cv. HL8</strain>
    </source>
</reference>
<name>A0AAW0KFD4_QUESU</name>
<keyword evidence="6" id="KW-0539">Nucleus</keyword>
<organism evidence="7 8">
    <name type="scientific">Quercus suber</name>
    <name type="common">Cork oak</name>
    <dbReference type="NCBI Taxonomy" id="58331"/>
    <lineage>
        <taxon>Eukaryota</taxon>
        <taxon>Viridiplantae</taxon>
        <taxon>Streptophyta</taxon>
        <taxon>Embryophyta</taxon>
        <taxon>Tracheophyta</taxon>
        <taxon>Spermatophyta</taxon>
        <taxon>Magnoliopsida</taxon>
        <taxon>eudicotyledons</taxon>
        <taxon>Gunneridae</taxon>
        <taxon>Pentapetalae</taxon>
        <taxon>rosids</taxon>
        <taxon>fabids</taxon>
        <taxon>Fagales</taxon>
        <taxon>Fagaceae</taxon>
        <taxon>Quercus</taxon>
    </lineage>
</organism>
<keyword evidence="3" id="KW-0805">Transcription regulation</keyword>
<evidence type="ECO:0000256" key="6">
    <source>
        <dbReference type="ARBA" id="ARBA00023242"/>
    </source>
</evidence>
<dbReference type="PANTHER" id="PTHR12040:SF0">
    <property type="entry name" value="HISTONE CHAPERONE ASF1"/>
    <property type="match status" value="1"/>
</dbReference>
<evidence type="ECO:0000313" key="7">
    <source>
        <dbReference type="EMBL" id="KAK7836586.1"/>
    </source>
</evidence>
<sequence length="111" mass="12953">MVVMMENHLRRFGMETHLCAEDEIYDQLHESMLVGPVMLPATLLSIRIEDIIGVTVLLLTYAYLGLEFIRVGYYVNNDYDDEWLREEPPPKVLIDRVQRNILADNPKVTEM</sequence>
<dbReference type="InterPro" id="IPR006818">
    <property type="entry name" value="ASF1-like"/>
</dbReference>
<proteinExistence type="inferred from homology"/>
<comment type="similarity">
    <text evidence="2">Belongs to the ASF1 family.</text>
</comment>
<accession>A0AAW0KFD4</accession>
<dbReference type="Proteomes" id="UP000237347">
    <property type="component" value="Unassembled WGS sequence"/>
</dbReference>
<dbReference type="AlphaFoldDB" id="A0AAW0KFD4"/>
<dbReference type="PANTHER" id="PTHR12040">
    <property type="entry name" value="ANTI-SILENCING PROTEIN 1"/>
    <property type="match status" value="1"/>
</dbReference>
<evidence type="ECO:0000256" key="4">
    <source>
        <dbReference type="ARBA" id="ARBA00023163"/>
    </source>
</evidence>
<keyword evidence="4" id="KW-0804">Transcription</keyword>
<comment type="caution">
    <text evidence="7">The sequence shown here is derived from an EMBL/GenBank/DDBJ whole genome shotgun (WGS) entry which is preliminary data.</text>
</comment>
<evidence type="ECO:0000256" key="3">
    <source>
        <dbReference type="ARBA" id="ARBA00023015"/>
    </source>
</evidence>
<keyword evidence="5" id="KW-0143">Chaperone</keyword>
<comment type="subcellular location">
    <subcellularLocation>
        <location evidence="1">Nucleus</location>
    </subcellularLocation>
</comment>
<dbReference type="EMBL" id="PKMF04000349">
    <property type="protein sequence ID" value="KAK7836586.1"/>
    <property type="molecule type" value="Genomic_DNA"/>
</dbReference>
<keyword evidence="8" id="KW-1185">Reference proteome</keyword>
<evidence type="ECO:0000313" key="8">
    <source>
        <dbReference type="Proteomes" id="UP000237347"/>
    </source>
</evidence>